<name>A0A2S8GHG0_9BACT</name>
<protein>
    <recommendedName>
        <fullName evidence="1">Glycosyltransferase 2-like domain-containing protein</fullName>
    </recommendedName>
</protein>
<dbReference type="CDD" id="cd00761">
    <property type="entry name" value="Glyco_tranf_GTA_type"/>
    <property type="match status" value="1"/>
</dbReference>
<gene>
    <name evidence="2" type="ORF">C5Y93_22195</name>
</gene>
<reference evidence="2 3" key="1">
    <citation type="submission" date="2018-02" db="EMBL/GenBank/DDBJ databases">
        <title>Comparative genomes isolates from brazilian mangrove.</title>
        <authorList>
            <person name="Araujo J.E."/>
            <person name="Taketani R.G."/>
            <person name="Silva M.C.P."/>
            <person name="Loureco M.V."/>
            <person name="Andreote F.D."/>
        </authorList>
    </citation>
    <scope>NUCLEOTIDE SEQUENCE [LARGE SCALE GENOMIC DNA]</scope>
    <source>
        <strain evidence="2 3">Nap-Phe MGV</strain>
    </source>
</reference>
<dbReference type="InterPro" id="IPR029044">
    <property type="entry name" value="Nucleotide-diphossugar_trans"/>
</dbReference>
<evidence type="ECO:0000313" key="3">
    <source>
        <dbReference type="Proteomes" id="UP000237819"/>
    </source>
</evidence>
<dbReference type="EMBL" id="PUHZ01000022">
    <property type="protein sequence ID" value="PQO43899.1"/>
    <property type="molecule type" value="Genomic_DNA"/>
</dbReference>
<dbReference type="SUPFAM" id="SSF53448">
    <property type="entry name" value="Nucleotide-diphospho-sugar transferases"/>
    <property type="match status" value="1"/>
</dbReference>
<dbReference type="Proteomes" id="UP000237819">
    <property type="component" value="Unassembled WGS sequence"/>
</dbReference>
<organism evidence="2 3">
    <name type="scientific">Blastopirellula marina</name>
    <dbReference type="NCBI Taxonomy" id="124"/>
    <lineage>
        <taxon>Bacteria</taxon>
        <taxon>Pseudomonadati</taxon>
        <taxon>Planctomycetota</taxon>
        <taxon>Planctomycetia</taxon>
        <taxon>Pirellulales</taxon>
        <taxon>Pirellulaceae</taxon>
        <taxon>Blastopirellula</taxon>
    </lineage>
</organism>
<evidence type="ECO:0000313" key="2">
    <source>
        <dbReference type="EMBL" id="PQO43899.1"/>
    </source>
</evidence>
<feature type="domain" description="Glycosyltransferase 2-like" evidence="1">
    <location>
        <begin position="14"/>
        <end position="125"/>
    </location>
</feature>
<dbReference type="InterPro" id="IPR001173">
    <property type="entry name" value="Glyco_trans_2-like"/>
</dbReference>
<dbReference type="InterPro" id="IPR050834">
    <property type="entry name" value="Glycosyltransf_2"/>
</dbReference>
<accession>A0A2S8GHG0</accession>
<comment type="caution">
    <text evidence="2">The sequence shown here is derived from an EMBL/GenBank/DDBJ whole genome shotgun (WGS) entry which is preliminary data.</text>
</comment>
<proteinExistence type="predicted"/>
<dbReference type="AlphaFoldDB" id="A0A2S8GHG0"/>
<dbReference type="PANTHER" id="PTHR43685">
    <property type="entry name" value="GLYCOSYLTRANSFERASE"/>
    <property type="match status" value="1"/>
</dbReference>
<dbReference type="PANTHER" id="PTHR43685:SF2">
    <property type="entry name" value="GLYCOSYLTRANSFERASE 2-LIKE DOMAIN-CONTAINING PROTEIN"/>
    <property type="match status" value="1"/>
</dbReference>
<evidence type="ECO:0000259" key="1">
    <source>
        <dbReference type="Pfam" id="PF00535"/>
    </source>
</evidence>
<dbReference type="Gene3D" id="3.90.550.10">
    <property type="entry name" value="Spore Coat Polysaccharide Biosynthesis Protein SpsA, Chain A"/>
    <property type="match status" value="1"/>
</dbReference>
<sequence>MISMSKSEANPLVSVIVPAYNAGEFLQASIESVLAQTHRNLEVLVVDDGSTDGAVDAAKEQLKDDRIVWHRQENSGKSVALNFALERIRGEFYLLQDADDISSPDRVERLVSAALESPEVAAVFSGYDLILRGRRVAPILRDKSIAQCERDIDAFAMPSLDPTGMYRVSAIREMRYNESLRIGQGFDYILRVGERYPMRMLGECLYSYRVEWGSATRFNPEKRHKMVCEVLRLACERRGLSFDELFAQSSFLQSKPTPDNGIANHFMASVQDLRDRNEVLSALRASIQCLLLNPFVPRFAKPIVCACSPNWFRRRLKSFNG</sequence>
<dbReference type="Pfam" id="PF00535">
    <property type="entry name" value="Glycos_transf_2"/>
    <property type="match status" value="1"/>
</dbReference>